<dbReference type="EnsemblMetazoa" id="G33461.1">
    <property type="protein sequence ID" value="G33461.1:cds"/>
    <property type="gene ID" value="G33461"/>
</dbReference>
<organism evidence="2 3">
    <name type="scientific">Magallana gigas</name>
    <name type="common">Pacific oyster</name>
    <name type="synonym">Crassostrea gigas</name>
    <dbReference type="NCBI Taxonomy" id="29159"/>
    <lineage>
        <taxon>Eukaryota</taxon>
        <taxon>Metazoa</taxon>
        <taxon>Spiralia</taxon>
        <taxon>Lophotrochozoa</taxon>
        <taxon>Mollusca</taxon>
        <taxon>Bivalvia</taxon>
        <taxon>Autobranchia</taxon>
        <taxon>Pteriomorphia</taxon>
        <taxon>Ostreida</taxon>
        <taxon>Ostreoidea</taxon>
        <taxon>Ostreidae</taxon>
        <taxon>Magallana</taxon>
    </lineage>
</organism>
<feature type="compositionally biased region" description="Polar residues" evidence="1">
    <location>
        <begin position="1"/>
        <end position="11"/>
    </location>
</feature>
<reference evidence="2" key="1">
    <citation type="submission" date="2022-08" db="UniProtKB">
        <authorList>
            <consortium name="EnsemblMetazoa"/>
        </authorList>
    </citation>
    <scope>IDENTIFICATION</scope>
    <source>
        <strain evidence="2">05x7-T-G4-1.051#20</strain>
    </source>
</reference>
<dbReference type="Proteomes" id="UP000005408">
    <property type="component" value="Unassembled WGS sequence"/>
</dbReference>
<name>A0A8W8MKF4_MAGGI</name>
<keyword evidence="3" id="KW-1185">Reference proteome</keyword>
<protein>
    <submittedName>
        <fullName evidence="2">Uncharacterized protein</fullName>
    </submittedName>
</protein>
<feature type="compositionally biased region" description="Low complexity" evidence="1">
    <location>
        <begin position="23"/>
        <end position="39"/>
    </location>
</feature>
<evidence type="ECO:0000313" key="3">
    <source>
        <dbReference type="Proteomes" id="UP000005408"/>
    </source>
</evidence>
<evidence type="ECO:0000313" key="2">
    <source>
        <dbReference type="EnsemblMetazoa" id="G33461.1:cds"/>
    </source>
</evidence>
<accession>A0A8W8MKF4</accession>
<evidence type="ECO:0000256" key="1">
    <source>
        <dbReference type="SAM" id="MobiDB-lite"/>
    </source>
</evidence>
<dbReference type="AlphaFoldDB" id="A0A8W8MKF4"/>
<sequence length="236" mass="26921">MAQKGETSTPEVHQVHTSRRLETYSSTSHTTSKSTSLSRRTVRSLQKAKEAETRLKIAEQSAQLKKQKSKIAVEEKIHLAQGQQQREDLDTKLDLLQKQAELELANMQLKFELEEERENIRHEDLGPNMPTVPSISGDQKTRNFVDNLTLNQDVKPSGRRVCTNYQQEVNPDSDKENHPVRTSDVCHHDQQSRDNEICCSPLEEMTLLTNCTNKNSEAYGLTMSLRESYAIDPKLC</sequence>
<feature type="region of interest" description="Disordered" evidence="1">
    <location>
        <begin position="1"/>
        <end position="53"/>
    </location>
</feature>
<proteinExistence type="predicted"/>